<dbReference type="Gene3D" id="1.25.40.20">
    <property type="entry name" value="Ankyrin repeat-containing domain"/>
    <property type="match status" value="2"/>
</dbReference>
<dbReference type="Proteomes" id="UP001189429">
    <property type="component" value="Unassembled WGS sequence"/>
</dbReference>
<dbReference type="SUPFAM" id="SSF48403">
    <property type="entry name" value="Ankyrin repeat"/>
    <property type="match status" value="1"/>
</dbReference>
<accession>A0ABN9W874</accession>
<dbReference type="InterPro" id="IPR036770">
    <property type="entry name" value="Ankyrin_rpt-contain_sf"/>
</dbReference>
<feature type="compositionally biased region" description="Basic and acidic residues" evidence="4">
    <location>
        <begin position="35"/>
        <end position="71"/>
    </location>
</feature>
<keyword evidence="2 3" id="KW-0040">ANK repeat</keyword>
<feature type="region of interest" description="Disordered" evidence="4">
    <location>
        <begin position="1"/>
        <end position="148"/>
    </location>
</feature>
<evidence type="ECO:0000256" key="3">
    <source>
        <dbReference type="PROSITE-ProRule" id="PRU00023"/>
    </source>
</evidence>
<dbReference type="EMBL" id="CAUYUJ010018242">
    <property type="protein sequence ID" value="CAK0881880.1"/>
    <property type="molecule type" value="Genomic_DNA"/>
</dbReference>
<protein>
    <recommendedName>
        <fullName evidence="7">ANK_REP_REGION domain-containing protein</fullName>
    </recommendedName>
</protein>
<reference evidence="5" key="1">
    <citation type="submission" date="2023-10" db="EMBL/GenBank/DDBJ databases">
        <authorList>
            <person name="Chen Y."/>
            <person name="Shah S."/>
            <person name="Dougan E. K."/>
            <person name="Thang M."/>
            <person name="Chan C."/>
        </authorList>
    </citation>
    <scope>NUCLEOTIDE SEQUENCE [LARGE SCALE GENOMIC DNA]</scope>
</reference>
<keyword evidence="6" id="KW-1185">Reference proteome</keyword>
<evidence type="ECO:0000256" key="4">
    <source>
        <dbReference type="SAM" id="MobiDB-lite"/>
    </source>
</evidence>
<evidence type="ECO:0008006" key="7">
    <source>
        <dbReference type="Google" id="ProtNLM"/>
    </source>
</evidence>
<dbReference type="PROSITE" id="PS50297">
    <property type="entry name" value="ANK_REP_REGION"/>
    <property type="match status" value="1"/>
</dbReference>
<name>A0ABN9W874_9DINO</name>
<feature type="compositionally biased region" description="Low complexity" evidence="4">
    <location>
        <begin position="105"/>
        <end position="115"/>
    </location>
</feature>
<gene>
    <name evidence="5" type="ORF">PCOR1329_LOCUS64588</name>
</gene>
<dbReference type="SMART" id="SM00248">
    <property type="entry name" value="ANK"/>
    <property type="match status" value="2"/>
</dbReference>
<evidence type="ECO:0000256" key="2">
    <source>
        <dbReference type="ARBA" id="ARBA00023043"/>
    </source>
</evidence>
<comment type="caution">
    <text evidence="5">The sequence shown here is derived from an EMBL/GenBank/DDBJ whole genome shotgun (WGS) entry which is preliminary data.</text>
</comment>
<evidence type="ECO:0000256" key="1">
    <source>
        <dbReference type="ARBA" id="ARBA00022737"/>
    </source>
</evidence>
<dbReference type="PROSITE" id="PS50088">
    <property type="entry name" value="ANK_REPEAT"/>
    <property type="match status" value="1"/>
</dbReference>
<proteinExistence type="predicted"/>
<dbReference type="Pfam" id="PF12796">
    <property type="entry name" value="Ank_2"/>
    <property type="match status" value="1"/>
</dbReference>
<evidence type="ECO:0000313" key="6">
    <source>
        <dbReference type="Proteomes" id="UP001189429"/>
    </source>
</evidence>
<dbReference type="PANTHER" id="PTHR24198">
    <property type="entry name" value="ANKYRIN REPEAT AND PROTEIN KINASE DOMAIN-CONTAINING PROTEIN"/>
    <property type="match status" value="1"/>
</dbReference>
<dbReference type="InterPro" id="IPR002110">
    <property type="entry name" value="Ankyrin_rpt"/>
</dbReference>
<evidence type="ECO:0000313" key="5">
    <source>
        <dbReference type="EMBL" id="CAK0881880.1"/>
    </source>
</evidence>
<feature type="non-terminal residue" evidence="5">
    <location>
        <position position="1"/>
    </location>
</feature>
<feature type="repeat" description="ANK" evidence="3">
    <location>
        <begin position="239"/>
        <end position="271"/>
    </location>
</feature>
<dbReference type="PANTHER" id="PTHR24198:SF165">
    <property type="entry name" value="ANKYRIN REPEAT-CONTAINING PROTEIN-RELATED"/>
    <property type="match status" value="1"/>
</dbReference>
<feature type="region of interest" description="Disordered" evidence="4">
    <location>
        <begin position="339"/>
        <end position="375"/>
    </location>
</feature>
<sequence>PSSGPRGPKCIPMSAARWGTRTSAPRRWLRTNPRLGKEEQARRWREQELRQQEHDRQLPRRPEAARGRAAEEGATGGTAAHGHDGQLQEEGGAEEGRQQPRRRGSSGSSSSGSPQRPRPRQHMQRRPEEAGSWPAQGGGAEEQGSGLLEVTVRTRIDEARRQQEVARERQEELDRVAQLLTGWRGGGRDGERRVLDEQGEAVEEQGSGLLEAVKRRDQEAVVSLCCLRRGLDLEEADDGGRTPLIVASSLGLKEAVKALIGARANVNAASDSATTPLMAASHSGTAEASQIARLLCAARAAADQRDGAGLTPLMLAAHKGRAEVADVICGVSAHIERTGHGGLDGAVRRRAPGPRRRGPLPPGPGGRPGARQPRR</sequence>
<feature type="compositionally biased region" description="Basic residues" evidence="4">
    <location>
        <begin position="348"/>
        <end position="358"/>
    </location>
</feature>
<keyword evidence="1" id="KW-0677">Repeat</keyword>
<organism evidence="5 6">
    <name type="scientific">Prorocentrum cordatum</name>
    <dbReference type="NCBI Taxonomy" id="2364126"/>
    <lineage>
        <taxon>Eukaryota</taxon>
        <taxon>Sar</taxon>
        <taxon>Alveolata</taxon>
        <taxon>Dinophyceae</taxon>
        <taxon>Prorocentrales</taxon>
        <taxon>Prorocentraceae</taxon>
        <taxon>Prorocentrum</taxon>
    </lineage>
</organism>